<proteinExistence type="predicted"/>
<dbReference type="EMBL" id="MH155865">
    <property type="protein sequence ID" value="AWN04924.1"/>
    <property type="molecule type" value="Genomic_DNA"/>
</dbReference>
<dbReference type="GeneID" id="60326384"/>
<protein>
    <submittedName>
        <fullName evidence="2">Uncharacterized protein</fullName>
    </submittedName>
</protein>
<organism evidence="2 3">
    <name type="scientific">Mycobacterium phage BobaPhett</name>
    <dbReference type="NCBI Taxonomy" id="2182393"/>
    <lineage>
        <taxon>Viruses</taxon>
        <taxon>Duplodnaviria</taxon>
        <taxon>Heunggongvirae</taxon>
        <taxon>Uroviricota</taxon>
        <taxon>Caudoviricetes</taxon>
        <taxon>Gracegardnervirinae</taxon>
        <taxon>Cheoctovirus</taxon>
        <taxon>Cheoctovirus bobaphett</taxon>
    </lineage>
</organism>
<evidence type="ECO:0000313" key="3">
    <source>
        <dbReference type="Proteomes" id="UP000246262"/>
    </source>
</evidence>
<dbReference type="Proteomes" id="UP000246262">
    <property type="component" value="Segment"/>
</dbReference>
<name>A0A2U8UMF3_9CAUD</name>
<feature type="region of interest" description="Disordered" evidence="1">
    <location>
        <begin position="1"/>
        <end position="29"/>
    </location>
</feature>
<dbReference type="KEGG" id="vg:60326384"/>
<accession>A0A2U8UMF3</accession>
<sequence length="100" mass="10852">MKQGEPRMGSSARERRFHPAYGAESCGGPTCEELGHTPCDRAVTMEEAFARDIHAGFLPKSMVCHCGAPGERYAGKRRAVCPPCAYGVHKTCYCSETLEG</sequence>
<evidence type="ECO:0000256" key="1">
    <source>
        <dbReference type="SAM" id="MobiDB-lite"/>
    </source>
</evidence>
<keyword evidence="3" id="KW-1185">Reference proteome</keyword>
<evidence type="ECO:0000313" key="2">
    <source>
        <dbReference type="EMBL" id="AWN04924.1"/>
    </source>
</evidence>
<reference evidence="2 3" key="1">
    <citation type="submission" date="2018-04" db="EMBL/GenBank/DDBJ databases">
        <authorList>
            <person name="Kang A.K."/>
            <person name="Dalia R."/>
            <person name="Little J.L."/>
            <person name="Gurney S.M."/>
            <person name="Garlena R.A."/>
            <person name="Russell D.A."/>
            <person name="Pope W.H."/>
            <person name="Jacobs-Sera D."/>
            <person name="Hatfull G.F."/>
        </authorList>
    </citation>
    <scope>NUCLEOTIDE SEQUENCE [LARGE SCALE GENOMIC DNA]</scope>
</reference>
<dbReference type="RefSeq" id="YP_009954891.1">
    <property type="nucleotide sequence ID" value="NC_051636.1"/>
</dbReference>
<gene>
    <name evidence="2" type="primary">103</name>
    <name evidence="2" type="ORF">SEA_BOBAPHETT_103</name>
</gene>